<feature type="repeat" description="WD" evidence="5">
    <location>
        <begin position="135"/>
        <end position="169"/>
    </location>
</feature>
<dbReference type="GO" id="GO:0008380">
    <property type="term" value="P:RNA splicing"/>
    <property type="evidence" value="ECO:0007669"/>
    <property type="project" value="UniProtKB-KW"/>
</dbReference>
<evidence type="ECO:0000256" key="1">
    <source>
        <dbReference type="ARBA" id="ARBA00022574"/>
    </source>
</evidence>
<dbReference type="SMART" id="SM00320">
    <property type="entry name" value="WD40"/>
    <property type="match status" value="7"/>
</dbReference>
<feature type="repeat" description="WD" evidence="5">
    <location>
        <begin position="51"/>
        <end position="83"/>
    </location>
</feature>
<keyword evidence="3" id="KW-0677">Repeat</keyword>
<dbReference type="Pfam" id="PF00400">
    <property type="entry name" value="WD40"/>
    <property type="match status" value="7"/>
</dbReference>
<evidence type="ECO:0000256" key="4">
    <source>
        <dbReference type="ARBA" id="ARBA00023187"/>
    </source>
</evidence>
<evidence type="ECO:0000256" key="3">
    <source>
        <dbReference type="ARBA" id="ARBA00022737"/>
    </source>
</evidence>
<organism evidence="6">
    <name type="scientific">Emiliania huxleyi</name>
    <name type="common">Coccolithophore</name>
    <name type="synonym">Pontosphaera huxleyi</name>
    <dbReference type="NCBI Taxonomy" id="2903"/>
    <lineage>
        <taxon>Eukaryota</taxon>
        <taxon>Haptista</taxon>
        <taxon>Haptophyta</taxon>
        <taxon>Prymnesiophyceae</taxon>
        <taxon>Isochrysidales</taxon>
        <taxon>Noelaerhabdaceae</taxon>
        <taxon>Emiliania</taxon>
    </lineage>
</organism>
<gene>
    <name evidence="6" type="ORF">EHUX00137_LOCUS15611</name>
</gene>
<accession>A0A6U8PF52</accession>
<dbReference type="PROSITE" id="PS50294">
    <property type="entry name" value="WD_REPEATS_REGION"/>
    <property type="match status" value="4"/>
</dbReference>
<dbReference type="PROSITE" id="PS50082">
    <property type="entry name" value="WD_REPEATS_2"/>
    <property type="match status" value="7"/>
</dbReference>
<sequence>MAAESSALVAKRQRTDASGALVPAAGTAAAGGTLVAGPQRTSDLLAPILLLAGHGAAVHTVKFSPGGELLLSGSHDKTLLLWETFGECKNVLTLKGHANAVVEVHWLGAENAVSASADKLVALWDVKTGGRIRMYKGHTSFVNSCCPAADAPLIVSGGDDSVARVWDTRVRTCQSVLDHPLPVTAVSTSADGKEVYTGCVDGCVRVYDLRKSDGEPKLKLRGHDDIVTGIALSPDGQRLLSNAMDNTLRCWDVRPFCEGGRCEKLFLGAQHNYEKGLLKCAWSADGARVACGSADHFVYVWDAATKRIKYKLPGHTGSINEVAFHPTQPILASCANDKHVYLGEIRP</sequence>
<dbReference type="EMBL" id="HBIR01020531">
    <property type="protein sequence ID" value="CAE0546446.1"/>
    <property type="molecule type" value="Transcribed_RNA"/>
</dbReference>
<protein>
    <submittedName>
        <fullName evidence="6">Uncharacterized protein</fullName>
    </submittedName>
</protein>
<dbReference type="PRINTS" id="PR00320">
    <property type="entry name" value="GPROTEINBRPT"/>
</dbReference>
<evidence type="ECO:0000256" key="2">
    <source>
        <dbReference type="ARBA" id="ARBA00022664"/>
    </source>
</evidence>
<dbReference type="InterPro" id="IPR001680">
    <property type="entry name" value="WD40_rpt"/>
</dbReference>
<dbReference type="PROSITE" id="PS00678">
    <property type="entry name" value="WD_REPEATS_1"/>
    <property type="match status" value="2"/>
</dbReference>
<dbReference type="GO" id="GO:0071013">
    <property type="term" value="C:catalytic step 2 spliceosome"/>
    <property type="evidence" value="ECO:0007669"/>
    <property type="project" value="TreeGrafter"/>
</dbReference>
<feature type="repeat" description="WD" evidence="5">
    <location>
        <begin position="312"/>
        <end position="347"/>
    </location>
</feature>
<dbReference type="AlphaFoldDB" id="A0A6U8PF52"/>
<dbReference type="InterPro" id="IPR019775">
    <property type="entry name" value="WD40_repeat_CS"/>
</dbReference>
<dbReference type="SUPFAM" id="SSF50978">
    <property type="entry name" value="WD40 repeat-like"/>
    <property type="match status" value="1"/>
</dbReference>
<dbReference type="InterPro" id="IPR036322">
    <property type="entry name" value="WD40_repeat_dom_sf"/>
</dbReference>
<evidence type="ECO:0000313" key="6">
    <source>
        <dbReference type="EMBL" id="CAE0546446.1"/>
    </source>
</evidence>
<feature type="repeat" description="WD" evidence="5">
    <location>
        <begin position="94"/>
        <end position="134"/>
    </location>
</feature>
<dbReference type="CDD" id="cd00200">
    <property type="entry name" value="WD40"/>
    <property type="match status" value="1"/>
</dbReference>
<dbReference type="GO" id="GO:0006397">
    <property type="term" value="P:mRNA processing"/>
    <property type="evidence" value="ECO:0007669"/>
    <property type="project" value="UniProtKB-KW"/>
</dbReference>
<dbReference type="GO" id="GO:0003723">
    <property type="term" value="F:RNA binding"/>
    <property type="evidence" value="ECO:0007669"/>
    <property type="project" value="TreeGrafter"/>
</dbReference>
<keyword evidence="4" id="KW-0508">mRNA splicing</keyword>
<reference evidence="6" key="1">
    <citation type="submission" date="2021-01" db="EMBL/GenBank/DDBJ databases">
        <authorList>
            <person name="Corre E."/>
            <person name="Pelletier E."/>
            <person name="Niang G."/>
            <person name="Scheremetjew M."/>
            <person name="Finn R."/>
            <person name="Kale V."/>
            <person name="Holt S."/>
            <person name="Cochrane G."/>
            <person name="Meng A."/>
            <person name="Brown T."/>
            <person name="Cohen L."/>
        </authorList>
    </citation>
    <scope>NUCLEOTIDE SEQUENCE</scope>
    <source>
        <strain evidence="6">379</strain>
    </source>
</reference>
<dbReference type="Gene3D" id="2.130.10.10">
    <property type="entry name" value="YVTN repeat-like/Quinoprotein amine dehydrogenase"/>
    <property type="match status" value="1"/>
</dbReference>
<dbReference type="InterPro" id="IPR052234">
    <property type="entry name" value="U5_snRNP_Component"/>
</dbReference>
<name>A0A6U8PF52_EMIHU</name>
<dbReference type="PANTHER" id="PTHR44006">
    <property type="entry name" value="U5 SMALL NUCLEAR RIBONUCLEOPROTEIN 40 KDA PROTEIN"/>
    <property type="match status" value="1"/>
</dbReference>
<proteinExistence type="predicted"/>
<dbReference type="InterPro" id="IPR015943">
    <property type="entry name" value="WD40/YVTN_repeat-like_dom_sf"/>
</dbReference>
<feature type="repeat" description="WD" evidence="5">
    <location>
        <begin position="270"/>
        <end position="311"/>
    </location>
</feature>
<keyword evidence="2" id="KW-0507">mRNA processing</keyword>
<dbReference type="InterPro" id="IPR020472">
    <property type="entry name" value="WD40_PAC1"/>
</dbReference>
<keyword evidence="1 5" id="KW-0853">WD repeat</keyword>
<dbReference type="PANTHER" id="PTHR44006:SF1">
    <property type="entry name" value="U5 SMALL NUCLEAR RIBONUCLEOPROTEIN 40 KDA PROTEIN"/>
    <property type="match status" value="1"/>
</dbReference>
<feature type="repeat" description="WD" evidence="5">
    <location>
        <begin position="220"/>
        <end position="254"/>
    </location>
</feature>
<evidence type="ECO:0000256" key="5">
    <source>
        <dbReference type="PROSITE-ProRule" id="PRU00221"/>
    </source>
</evidence>
<feature type="repeat" description="WD" evidence="5">
    <location>
        <begin position="176"/>
        <end position="210"/>
    </location>
</feature>